<evidence type="ECO:0000256" key="2">
    <source>
        <dbReference type="SAM" id="Phobius"/>
    </source>
</evidence>
<feature type="domain" description="HTH luxR-type" evidence="4">
    <location>
        <begin position="476"/>
        <end position="533"/>
    </location>
</feature>
<organism evidence="5 6">
    <name type="scientific">Flavobacterium paronense</name>
    <dbReference type="NCBI Taxonomy" id="1392775"/>
    <lineage>
        <taxon>Bacteria</taxon>
        <taxon>Pseudomonadati</taxon>
        <taxon>Bacteroidota</taxon>
        <taxon>Flavobacteriia</taxon>
        <taxon>Flavobacteriales</taxon>
        <taxon>Flavobacteriaceae</taxon>
        <taxon>Flavobacterium</taxon>
    </lineage>
</organism>
<keyword evidence="2" id="KW-0812">Transmembrane</keyword>
<dbReference type="InterPro" id="IPR019734">
    <property type="entry name" value="TPR_rpt"/>
</dbReference>
<keyword evidence="6" id="KW-1185">Reference proteome</keyword>
<keyword evidence="2" id="KW-1133">Transmembrane helix</keyword>
<dbReference type="Proteomes" id="UP001589576">
    <property type="component" value="Unassembled WGS sequence"/>
</dbReference>
<dbReference type="Pfam" id="PF13181">
    <property type="entry name" value="TPR_8"/>
    <property type="match status" value="1"/>
</dbReference>
<dbReference type="SMART" id="SM00421">
    <property type="entry name" value="HTH_LUXR"/>
    <property type="match status" value="1"/>
</dbReference>
<feature type="signal peptide" evidence="3">
    <location>
        <begin position="1"/>
        <end position="21"/>
    </location>
</feature>
<evidence type="ECO:0000256" key="1">
    <source>
        <dbReference type="SAM" id="Coils"/>
    </source>
</evidence>
<dbReference type="SUPFAM" id="SSF48452">
    <property type="entry name" value="TPR-like"/>
    <property type="match status" value="2"/>
</dbReference>
<dbReference type="Gene3D" id="1.25.40.10">
    <property type="entry name" value="Tetratricopeptide repeat domain"/>
    <property type="match status" value="2"/>
</dbReference>
<evidence type="ECO:0000256" key="3">
    <source>
        <dbReference type="SAM" id="SignalP"/>
    </source>
</evidence>
<dbReference type="InterPro" id="IPR016032">
    <property type="entry name" value="Sig_transdc_resp-reg_C-effctor"/>
</dbReference>
<dbReference type="RefSeq" id="WP_290285473.1">
    <property type="nucleotide sequence ID" value="NZ_JAUFQN010000019.1"/>
</dbReference>
<evidence type="ECO:0000313" key="5">
    <source>
        <dbReference type="EMBL" id="MFB9088035.1"/>
    </source>
</evidence>
<feature type="chain" id="PRO_5047498689" description="HTH luxR-type domain-containing protein" evidence="3">
    <location>
        <begin position="22"/>
        <end position="536"/>
    </location>
</feature>
<dbReference type="InterPro" id="IPR036388">
    <property type="entry name" value="WH-like_DNA-bd_sf"/>
</dbReference>
<keyword evidence="2" id="KW-0472">Membrane</keyword>
<dbReference type="SUPFAM" id="SSF46894">
    <property type="entry name" value="C-terminal effector domain of the bipartite response regulators"/>
    <property type="match status" value="1"/>
</dbReference>
<gene>
    <name evidence="5" type="ORF">ACFFUU_00315</name>
</gene>
<evidence type="ECO:0000259" key="4">
    <source>
        <dbReference type="SMART" id="SM00421"/>
    </source>
</evidence>
<comment type="caution">
    <text evidence="5">The sequence shown here is derived from an EMBL/GenBank/DDBJ whole genome shotgun (WGS) entry which is preliminary data.</text>
</comment>
<dbReference type="InterPro" id="IPR000792">
    <property type="entry name" value="Tscrpt_reg_LuxR_C"/>
</dbReference>
<name>A0ABV5GA98_9FLAO</name>
<dbReference type="InterPro" id="IPR011990">
    <property type="entry name" value="TPR-like_helical_dom_sf"/>
</dbReference>
<feature type="coiled-coil region" evidence="1">
    <location>
        <begin position="375"/>
        <end position="438"/>
    </location>
</feature>
<dbReference type="Gene3D" id="1.10.10.10">
    <property type="entry name" value="Winged helix-like DNA-binding domain superfamily/Winged helix DNA-binding domain"/>
    <property type="match status" value="1"/>
</dbReference>
<protein>
    <recommendedName>
        <fullName evidence="4">HTH luxR-type domain-containing protein</fullName>
    </recommendedName>
</protein>
<feature type="transmembrane region" description="Helical" evidence="2">
    <location>
        <begin position="345"/>
        <end position="365"/>
    </location>
</feature>
<dbReference type="SMART" id="SM00028">
    <property type="entry name" value="TPR"/>
    <property type="match status" value="4"/>
</dbReference>
<reference evidence="5 6" key="1">
    <citation type="submission" date="2024-09" db="EMBL/GenBank/DDBJ databases">
        <authorList>
            <person name="Sun Q."/>
            <person name="Mori K."/>
        </authorList>
    </citation>
    <scope>NUCLEOTIDE SEQUENCE [LARGE SCALE GENOMIC DNA]</scope>
    <source>
        <strain evidence="5 6">CECT 8460</strain>
    </source>
</reference>
<accession>A0ABV5GA98</accession>
<keyword evidence="3" id="KW-0732">Signal</keyword>
<evidence type="ECO:0000313" key="6">
    <source>
        <dbReference type="Proteomes" id="UP001589576"/>
    </source>
</evidence>
<keyword evidence="1" id="KW-0175">Coiled coil</keyword>
<sequence>MNFIRTVFLSFILLLSLSGYASPSENPLMKKGWAALVKDNENEAFQYFWEAHEKAKKDKKTAENAESLLYLGICSYGASLEKGLQFVTQSLNEYKLLEKTNPKKALIGRYKCLQLISTIYVRQKKYDDAMRLSQEVVAELKNKNDTSGTLGLAYNSLGSLHELKNEKTEAERYYILALKEFETGKNIAYLPTAYCRLGEIAKKKGLNKFSLNYFQKALSLAETSQNKQALVNALVSLGKWYMTFENDLLQAENFFNKARVIAEPISDKTFEIKTIEALIELKKKEGNFKEVSQLQNEVIGIKDGFYSFEREQIIKSLEVQFDVSEKNRKLQLVSAEREVAKLTNYLLISLLGLLIVVFTIVYFFLKRINKRDKQLLKTKEELVNIMENQKLLKEQQFQNDIEFKESQLSAITIQMLEKNELLDEIKTMLNQKELTSEKEIKKLVSKYTIQDNNWKDFDNYFESVNKNFYTRLKQKYPDISSNDLKICALIKLNLSIKEMASILNISPDSVKTARHRLRKKLQLNTEENLTDFILSV</sequence>
<proteinExistence type="predicted"/>
<dbReference type="EMBL" id="JBHMFB010000001">
    <property type="protein sequence ID" value="MFB9088035.1"/>
    <property type="molecule type" value="Genomic_DNA"/>
</dbReference>